<dbReference type="AlphaFoldDB" id="A0A4S8IJG7"/>
<accession>A0A4S8IJG7</accession>
<dbReference type="Proteomes" id="UP000317650">
    <property type="component" value="Chromosome 9"/>
</dbReference>
<organism evidence="1 2">
    <name type="scientific">Musa balbisiana</name>
    <name type="common">Banana</name>
    <dbReference type="NCBI Taxonomy" id="52838"/>
    <lineage>
        <taxon>Eukaryota</taxon>
        <taxon>Viridiplantae</taxon>
        <taxon>Streptophyta</taxon>
        <taxon>Embryophyta</taxon>
        <taxon>Tracheophyta</taxon>
        <taxon>Spermatophyta</taxon>
        <taxon>Magnoliopsida</taxon>
        <taxon>Liliopsida</taxon>
        <taxon>Zingiberales</taxon>
        <taxon>Musaceae</taxon>
        <taxon>Musa</taxon>
    </lineage>
</organism>
<proteinExistence type="predicted"/>
<comment type="caution">
    <text evidence="1">The sequence shown here is derived from an EMBL/GenBank/DDBJ whole genome shotgun (WGS) entry which is preliminary data.</text>
</comment>
<evidence type="ECO:0000313" key="2">
    <source>
        <dbReference type="Proteomes" id="UP000317650"/>
    </source>
</evidence>
<dbReference type="EMBL" id="PYDT01000010">
    <property type="protein sequence ID" value="THU48515.1"/>
    <property type="molecule type" value="Genomic_DNA"/>
</dbReference>
<gene>
    <name evidence="1" type="ORF">C4D60_Mb09t27070</name>
</gene>
<reference evidence="1 2" key="1">
    <citation type="journal article" date="2019" name="Nat. Plants">
        <title>Genome sequencing of Musa balbisiana reveals subgenome evolution and function divergence in polyploid bananas.</title>
        <authorList>
            <person name="Yao X."/>
        </authorList>
    </citation>
    <scope>NUCLEOTIDE SEQUENCE [LARGE SCALE GENOMIC DNA]</scope>
    <source>
        <strain evidence="2">cv. DH-PKW</strain>
        <tissue evidence="1">Leaves</tissue>
    </source>
</reference>
<evidence type="ECO:0000313" key="1">
    <source>
        <dbReference type="EMBL" id="THU48515.1"/>
    </source>
</evidence>
<keyword evidence="2" id="KW-1185">Reference proteome</keyword>
<name>A0A4S8IJG7_MUSBA</name>
<protein>
    <submittedName>
        <fullName evidence="1">Uncharacterized protein</fullName>
    </submittedName>
</protein>
<sequence length="67" mass="7690">MNHQNKYGDSSVTRLVWFKQCIASSPFHVEDDPKSCRDPHFLIKVKELACMLDSVRALRKALLGKMV</sequence>